<feature type="signal peptide" evidence="1">
    <location>
        <begin position="1"/>
        <end position="21"/>
    </location>
</feature>
<keyword evidence="1" id="KW-0732">Signal</keyword>
<dbReference type="RefSeq" id="WP_108782926.1">
    <property type="nucleotide sequence ID" value="NZ_OMKW01000003.1"/>
</dbReference>
<organism evidence="2 3">
    <name type="scientific">Pontivivens insulae</name>
    <dbReference type="NCBI Taxonomy" id="1639689"/>
    <lineage>
        <taxon>Bacteria</taxon>
        <taxon>Pseudomonadati</taxon>
        <taxon>Pseudomonadota</taxon>
        <taxon>Alphaproteobacteria</taxon>
        <taxon>Rhodobacterales</taxon>
        <taxon>Paracoccaceae</taxon>
        <taxon>Pontivivens</taxon>
    </lineage>
</organism>
<evidence type="ECO:0000256" key="1">
    <source>
        <dbReference type="SAM" id="SignalP"/>
    </source>
</evidence>
<name>A0A2R8ADS8_9RHOB</name>
<dbReference type="EMBL" id="OMKW01000003">
    <property type="protein sequence ID" value="SPF30215.1"/>
    <property type="molecule type" value="Genomic_DNA"/>
</dbReference>
<evidence type="ECO:0000313" key="3">
    <source>
        <dbReference type="Proteomes" id="UP000244932"/>
    </source>
</evidence>
<feature type="chain" id="PRO_5015311242" description="PepSY domain-containing protein" evidence="1">
    <location>
        <begin position="22"/>
        <end position="104"/>
    </location>
</feature>
<dbReference type="AlphaFoldDB" id="A0A2R8ADS8"/>
<dbReference type="OrthoDB" id="9810895at2"/>
<accession>A0A2R8ADS8</accession>
<evidence type="ECO:0008006" key="4">
    <source>
        <dbReference type="Google" id="ProtNLM"/>
    </source>
</evidence>
<sequence>MNLFQKTCGSLTLLTVGALLADASAAQDGPPCGARDSVVSHLTETYGESRQAIALDARGIIEIWVNENTGTFTVTITTVEGVTCLLSAGEHWTDPAPLATGPAV</sequence>
<reference evidence="2 3" key="1">
    <citation type="submission" date="2018-03" db="EMBL/GenBank/DDBJ databases">
        <authorList>
            <person name="Keele B.F."/>
        </authorList>
    </citation>
    <scope>NUCLEOTIDE SEQUENCE [LARGE SCALE GENOMIC DNA]</scope>
    <source>
        <strain evidence="2 3">CeCT 8812</strain>
    </source>
</reference>
<dbReference type="Proteomes" id="UP000244932">
    <property type="component" value="Unassembled WGS sequence"/>
</dbReference>
<gene>
    <name evidence="2" type="ORF">POI8812_02550</name>
</gene>
<proteinExistence type="predicted"/>
<protein>
    <recommendedName>
        <fullName evidence="4">PepSY domain-containing protein</fullName>
    </recommendedName>
</protein>
<keyword evidence="3" id="KW-1185">Reference proteome</keyword>
<evidence type="ECO:0000313" key="2">
    <source>
        <dbReference type="EMBL" id="SPF30215.1"/>
    </source>
</evidence>